<organism evidence="1 2">
    <name type="scientific">Shinella yambaruensis</name>
    <dbReference type="NCBI Taxonomy" id="415996"/>
    <lineage>
        <taxon>Bacteria</taxon>
        <taxon>Pseudomonadati</taxon>
        <taxon>Pseudomonadota</taxon>
        <taxon>Alphaproteobacteria</taxon>
        <taxon>Hyphomicrobiales</taxon>
        <taxon>Rhizobiaceae</taxon>
        <taxon>Shinella</taxon>
    </lineage>
</organism>
<keyword evidence="2" id="KW-1185">Reference proteome</keyword>
<gene>
    <name evidence="1" type="ORF">GCM10007923_41950</name>
</gene>
<proteinExistence type="predicted"/>
<protein>
    <submittedName>
        <fullName evidence="1">Uncharacterized protein</fullName>
    </submittedName>
</protein>
<evidence type="ECO:0000313" key="2">
    <source>
        <dbReference type="Proteomes" id="UP001156702"/>
    </source>
</evidence>
<evidence type="ECO:0000313" key="1">
    <source>
        <dbReference type="EMBL" id="GLR52980.1"/>
    </source>
</evidence>
<reference evidence="2" key="1">
    <citation type="journal article" date="2019" name="Int. J. Syst. Evol. Microbiol.">
        <title>The Global Catalogue of Microorganisms (GCM) 10K type strain sequencing project: providing services to taxonomists for standard genome sequencing and annotation.</title>
        <authorList>
            <consortium name="The Broad Institute Genomics Platform"/>
            <consortium name="The Broad Institute Genome Sequencing Center for Infectious Disease"/>
            <person name="Wu L."/>
            <person name="Ma J."/>
        </authorList>
    </citation>
    <scope>NUCLEOTIDE SEQUENCE [LARGE SCALE GENOMIC DNA]</scope>
    <source>
        <strain evidence="2">NBRC 102122</strain>
    </source>
</reference>
<accession>A0ABQ5ZLQ1</accession>
<dbReference type="EMBL" id="BSOP01000035">
    <property type="protein sequence ID" value="GLR52980.1"/>
    <property type="molecule type" value="Genomic_DNA"/>
</dbReference>
<name>A0ABQ5ZLQ1_9HYPH</name>
<comment type="caution">
    <text evidence="1">The sequence shown here is derived from an EMBL/GenBank/DDBJ whole genome shotgun (WGS) entry which is preliminary data.</text>
</comment>
<dbReference type="Proteomes" id="UP001156702">
    <property type="component" value="Unassembled WGS sequence"/>
</dbReference>
<sequence length="63" mass="6834">MKAGFMEKIPEDGLLRMTLNGGRLFTAARNGKDPDAGDIRAFGEVSGKSAYLQTLIFLMTTLP</sequence>